<evidence type="ECO:0000256" key="5">
    <source>
        <dbReference type="ARBA" id="ARBA00022801"/>
    </source>
</evidence>
<keyword evidence="3" id="KW-0808">Transferase</keyword>
<comment type="catalytic activity">
    <reaction evidence="8">
        <text>adenosine + phosphate = alpha-D-ribose 1-phosphate + adenine</text>
        <dbReference type="Rhea" id="RHEA:27642"/>
        <dbReference type="ChEBI" id="CHEBI:16335"/>
        <dbReference type="ChEBI" id="CHEBI:16708"/>
        <dbReference type="ChEBI" id="CHEBI:43474"/>
        <dbReference type="ChEBI" id="CHEBI:57720"/>
        <dbReference type="EC" id="2.4.2.1"/>
    </reaction>
    <physiologicalReaction direction="left-to-right" evidence="8">
        <dbReference type="Rhea" id="RHEA:27643"/>
    </physiologicalReaction>
</comment>
<sequence length="244" mass="25726">MLAHAVLLSSPRIVHGFTDRTGGVSRGRFESLNLGRRWGDEPANVDENLRRVAEAGGFEPEELRLARQVHGATALRVSALTPGAEADALWARASDKPVVVGVMTADCVPVLLADQGATAVAAIHSGWRGTVANVVGATIAALVADGVDPSQLRAAIGPCIEVEAFEVGEEVASQFAPAYVRREPGARPHVDLVAAVRAQLENAGVPKGCIERVGGCTCRNPERYFSYRRDGAGIGQMLAFIGIR</sequence>
<dbReference type="Pfam" id="PF02578">
    <property type="entry name" value="Cu-oxidase_4"/>
    <property type="match status" value="1"/>
</dbReference>
<keyword evidence="4" id="KW-0479">Metal-binding</keyword>
<evidence type="ECO:0000256" key="4">
    <source>
        <dbReference type="ARBA" id="ARBA00022723"/>
    </source>
</evidence>
<dbReference type="NCBIfam" id="TIGR00726">
    <property type="entry name" value="peptidoglycan editing factor PgeF"/>
    <property type="match status" value="1"/>
</dbReference>
<comment type="similarity">
    <text evidence="2 10">Belongs to the purine nucleoside phosphorylase YfiH/LACC1 family.</text>
</comment>
<dbReference type="InterPro" id="IPR003730">
    <property type="entry name" value="Cu_polyphenol_OxRdtase"/>
</dbReference>
<name>A0ABT5B455_9BACT</name>
<evidence type="ECO:0000256" key="8">
    <source>
        <dbReference type="ARBA" id="ARBA00048968"/>
    </source>
</evidence>
<evidence type="ECO:0000256" key="1">
    <source>
        <dbReference type="ARBA" id="ARBA00000553"/>
    </source>
</evidence>
<accession>A0ABT5B455</accession>
<evidence type="ECO:0000256" key="3">
    <source>
        <dbReference type="ARBA" id="ARBA00022679"/>
    </source>
</evidence>
<evidence type="ECO:0000256" key="7">
    <source>
        <dbReference type="ARBA" id="ARBA00047989"/>
    </source>
</evidence>
<evidence type="ECO:0000313" key="11">
    <source>
        <dbReference type="EMBL" id="MDC0668895.1"/>
    </source>
</evidence>
<evidence type="ECO:0000313" key="12">
    <source>
        <dbReference type="Proteomes" id="UP001217838"/>
    </source>
</evidence>
<reference evidence="11 12" key="1">
    <citation type="submission" date="2022-11" db="EMBL/GenBank/DDBJ databases">
        <title>Minimal conservation of predation-associated metabolite biosynthetic gene clusters underscores biosynthetic potential of Myxococcota including descriptions for ten novel species: Archangium lansinium sp. nov., Myxococcus landrumus sp. nov., Nannocystis bai.</title>
        <authorList>
            <person name="Ahearne A."/>
            <person name="Stevens C."/>
            <person name="Dowd S."/>
        </authorList>
    </citation>
    <scope>NUCLEOTIDE SEQUENCE [LARGE SCALE GENOMIC DNA]</scope>
    <source>
        <strain evidence="11 12">NCELM</strain>
    </source>
</reference>
<comment type="caution">
    <text evidence="11">The sequence shown here is derived from an EMBL/GenBank/DDBJ whole genome shotgun (WGS) entry which is preliminary data.</text>
</comment>
<dbReference type="SUPFAM" id="SSF64438">
    <property type="entry name" value="CNF1/YfiH-like putative cysteine hydrolases"/>
    <property type="match status" value="1"/>
</dbReference>
<protein>
    <recommendedName>
        <fullName evidence="10">Purine nucleoside phosphorylase</fullName>
    </recommendedName>
</protein>
<evidence type="ECO:0000256" key="10">
    <source>
        <dbReference type="RuleBase" id="RU361274"/>
    </source>
</evidence>
<comment type="catalytic activity">
    <reaction evidence="9">
        <text>S-methyl-5'-thioadenosine + phosphate = 5-(methylsulfanyl)-alpha-D-ribose 1-phosphate + adenine</text>
        <dbReference type="Rhea" id="RHEA:11852"/>
        <dbReference type="ChEBI" id="CHEBI:16708"/>
        <dbReference type="ChEBI" id="CHEBI:17509"/>
        <dbReference type="ChEBI" id="CHEBI:43474"/>
        <dbReference type="ChEBI" id="CHEBI:58533"/>
        <dbReference type="EC" id="2.4.2.28"/>
    </reaction>
    <physiologicalReaction direction="left-to-right" evidence="9">
        <dbReference type="Rhea" id="RHEA:11853"/>
    </physiologicalReaction>
</comment>
<dbReference type="EMBL" id="JAQNDN010000005">
    <property type="protein sequence ID" value="MDC0668895.1"/>
    <property type="molecule type" value="Genomic_DNA"/>
</dbReference>
<gene>
    <name evidence="11" type="primary">pgeF</name>
    <name evidence="11" type="ORF">POL58_14170</name>
</gene>
<dbReference type="Gene3D" id="3.60.140.10">
    <property type="entry name" value="CNF1/YfiH-like putative cysteine hydrolases"/>
    <property type="match status" value="1"/>
</dbReference>
<keyword evidence="6" id="KW-0862">Zinc</keyword>
<keyword evidence="12" id="KW-1185">Reference proteome</keyword>
<evidence type="ECO:0000256" key="2">
    <source>
        <dbReference type="ARBA" id="ARBA00007353"/>
    </source>
</evidence>
<dbReference type="CDD" id="cd16833">
    <property type="entry name" value="YfiH"/>
    <property type="match status" value="1"/>
</dbReference>
<comment type="catalytic activity">
    <reaction evidence="1">
        <text>inosine + phosphate = alpha-D-ribose 1-phosphate + hypoxanthine</text>
        <dbReference type="Rhea" id="RHEA:27646"/>
        <dbReference type="ChEBI" id="CHEBI:17368"/>
        <dbReference type="ChEBI" id="CHEBI:17596"/>
        <dbReference type="ChEBI" id="CHEBI:43474"/>
        <dbReference type="ChEBI" id="CHEBI:57720"/>
        <dbReference type="EC" id="2.4.2.1"/>
    </reaction>
    <physiologicalReaction direction="left-to-right" evidence="1">
        <dbReference type="Rhea" id="RHEA:27647"/>
    </physiologicalReaction>
</comment>
<dbReference type="PANTHER" id="PTHR30616:SF2">
    <property type="entry name" value="PURINE NUCLEOSIDE PHOSPHORYLASE LACC1"/>
    <property type="match status" value="1"/>
</dbReference>
<dbReference type="InterPro" id="IPR038371">
    <property type="entry name" value="Cu_polyphenol_OxRdtase_sf"/>
</dbReference>
<evidence type="ECO:0000256" key="9">
    <source>
        <dbReference type="ARBA" id="ARBA00049893"/>
    </source>
</evidence>
<dbReference type="PANTHER" id="PTHR30616">
    <property type="entry name" value="UNCHARACTERIZED PROTEIN YFIH"/>
    <property type="match status" value="1"/>
</dbReference>
<dbReference type="InterPro" id="IPR011324">
    <property type="entry name" value="Cytotoxic_necrot_fac-like_cat"/>
</dbReference>
<organism evidence="11 12">
    <name type="scientific">Nannocystis radixulma</name>
    <dbReference type="NCBI Taxonomy" id="2995305"/>
    <lineage>
        <taxon>Bacteria</taxon>
        <taxon>Pseudomonadati</taxon>
        <taxon>Myxococcota</taxon>
        <taxon>Polyangia</taxon>
        <taxon>Nannocystales</taxon>
        <taxon>Nannocystaceae</taxon>
        <taxon>Nannocystis</taxon>
    </lineage>
</organism>
<dbReference type="RefSeq" id="WP_271998464.1">
    <property type="nucleotide sequence ID" value="NZ_JAQNDN010000005.1"/>
</dbReference>
<proteinExistence type="inferred from homology"/>
<dbReference type="Proteomes" id="UP001217838">
    <property type="component" value="Unassembled WGS sequence"/>
</dbReference>
<comment type="catalytic activity">
    <reaction evidence="7">
        <text>adenosine + H2O + H(+) = inosine + NH4(+)</text>
        <dbReference type="Rhea" id="RHEA:24408"/>
        <dbReference type="ChEBI" id="CHEBI:15377"/>
        <dbReference type="ChEBI" id="CHEBI:15378"/>
        <dbReference type="ChEBI" id="CHEBI:16335"/>
        <dbReference type="ChEBI" id="CHEBI:17596"/>
        <dbReference type="ChEBI" id="CHEBI:28938"/>
        <dbReference type="EC" id="3.5.4.4"/>
    </reaction>
    <physiologicalReaction direction="left-to-right" evidence="7">
        <dbReference type="Rhea" id="RHEA:24409"/>
    </physiologicalReaction>
</comment>
<evidence type="ECO:0000256" key="6">
    <source>
        <dbReference type="ARBA" id="ARBA00022833"/>
    </source>
</evidence>
<keyword evidence="5" id="KW-0378">Hydrolase</keyword>